<dbReference type="Pfam" id="PF12420">
    <property type="entry name" value="DUF3671"/>
    <property type="match status" value="1"/>
</dbReference>
<feature type="transmembrane region" description="Helical" evidence="1">
    <location>
        <begin position="214"/>
        <end position="237"/>
    </location>
</feature>
<dbReference type="EMBL" id="FLZR02000019">
    <property type="protein sequence ID" value="VUZ99908.1"/>
    <property type="molecule type" value="Genomic_DNA"/>
</dbReference>
<reference evidence="2" key="1">
    <citation type="submission" date="2016-07" db="EMBL/GenBank/DDBJ databases">
        <authorList>
            <consortium name="Pathogen Informatics"/>
        </authorList>
    </citation>
    <scope>NUCLEOTIDE SEQUENCE</scope>
</reference>
<name>A0A565A5H5_PLAVI</name>
<accession>A0A565A5H5</accession>
<feature type="transmembrane region" description="Helical" evidence="1">
    <location>
        <begin position="12"/>
        <end position="29"/>
    </location>
</feature>
<organism evidence="2">
    <name type="scientific">Plasmodium vivax</name>
    <name type="common">malaria parasite P. vivax</name>
    <dbReference type="NCBI Taxonomy" id="5855"/>
    <lineage>
        <taxon>Eukaryota</taxon>
        <taxon>Sar</taxon>
        <taxon>Alveolata</taxon>
        <taxon>Apicomplexa</taxon>
        <taxon>Aconoidasida</taxon>
        <taxon>Haemosporida</taxon>
        <taxon>Plasmodiidae</taxon>
        <taxon>Plasmodium</taxon>
        <taxon>Plasmodium (Plasmodium)</taxon>
    </lineage>
</organism>
<gene>
    <name evidence="2" type="ORF">PVP01_0006210</name>
</gene>
<evidence type="ECO:0000256" key="1">
    <source>
        <dbReference type="SAM" id="Phobius"/>
    </source>
</evidence>
<evidence type="ECO:0000313" key="2">
    <source>
        <dbReference type="EMBL" id="VUZ99908.1"/>
    </source>
</evidence>
<dbReference type="Proteomes" id="UP000220605">
    <property type="component" value="Unassembled WGS sequence"/>
</dbReference>
<dbReference type="OrthoDB" id="388916at2759"/>
<dbReference type="AlphaFoldDB" id="A0A565A5H5"/>
<dbReference type="InterPro" id="IPR022139">
    <property type="entry name" value="Fam-L/Fam-M-like_plasmodium"/>
</dbReference>
<protein>
    <recommendedName>
        <fullName evidence="3">Variable surface protein</fullName>
    </recommendedName>
</protein>
<dbReference type="VEuPathDB" id="PlasmoDB:PVX_074695"/>
<sequence length="266" mass="31789">MELLGYNKLKDIVKFVVVLNLFTYILLILDRNNDVRSLNKSFEKIYNHDRSLNVYFNRLLAKHELKNDLYKTQVKQKYSTYGLNKNIKNDVQDKSSYRDLKKNPSNYLEDYMKNYKYRYSKKKGFNKLDCYYENKIFEKIEKIYKLAGNMNINKKKIKRDIYKKYGIRIILSSLFLLLGIIMPIFDSIYHPADSKRSNNCHSFLHESGIPMGVYIFHNILFLIIVYVILFGIIYTIIKVIKYESLKAGRGKIKGKEYYRFGKKIFI</sequence>
<evidence type="ECO:0008006" key="3">
    <source>
        <dbReference type="Google" id="ProtNLM"/>
    </source>
</evidence>
<proteinExistence type="predicted"/>
<dbReference type="VEuPathDB" id="PlasmoDB:PVPAM_000021300"/>
<keyword evidence="1" id="KW-0472">Membrane</keyword>
<dbReference type="VEuPathDB" id="PlasmoDB:PVP01_0006210"/>
<feature type="transmembrane region" description="Helical" evidence="1">
    <location>
        <begin position="165"/>
        <end position="185"/>
    </location>
</feature>
<dbReference type="VEuPathDB" id="PlasmoDB:PVW1_100009300"/>
<keyword evidence="1" id="KW-1133">Transmembrane helix</keyword>
<keyword evidence="1" id="KW-0812">Transmembrane</keyword>